<evidence type="ECO:0000313" key="3">
    <source>
        <dbReference type="Proteomes" id="UP000478417"/>
    </source>
</evidence>
<dbReference type="SUPFAM" id="SSF52540">
    <property type="entry name" value="P-loop containing nucleoside triphosphate hydrolases"/>
    <property type="match status" value="1"/>
</dbReference>
<accession>A0A6B2M490</accession>
<dbReference type="GO" id="GO:0016740">
    <property type="term" value="F:transferase activity"/>
    <property type="evidence" value="ECO:0007669"/>
    <property type="project" value="UniProtKB-KW"/>
</dbReference>
<keyword evidence="1" id="KW-0812">Transmembrane</keyword>
<sequence>MRDALLLSLQMHFSWFMEAFSSRGRLLGPIGFRRIILLLFVFPMYLVLQATHWFCFLLDELFFRNYRKVHIKEPLFISGIPSSGSLFVHRTIARDTGQFTTFKRWEAILAPSIVERRLIRGISKIDRLLGAPIHRVLNFLLRKTVGPAAALNEEGLYAPAEDSLCMIPASGFFLMMTAFPASSSLWQLGRFQEIPDNHRQTLVRFYRRCMQKHLHEVPGGARLLSRNPAFSSWIPDLRFLFPDARYLVCVREPRAALTSSLESLRPGLAFCGTLAASDIVSLEYQTALAHSYRILLEEKGSFLVDHMAVIDHKDLLEDAKAHLPRLMRQLTIPLSDSLIHAIDNANAKAGMRHTIQSGAPLAWKSGPVEFGSLVTGIYKELLERPHMSASR</sequence>
<comment type="caution">
    <text evidence="2">The sequence shown here is derived from an EMBL/GenBank/DDBJ whole genome shotgun (WGS) entry which is preliminary data.</text>
</comment>
<keyword evidence="1" id="KW-0472">Membrane</keyword>
<dbReference type="InterPro" id="IPR027417">
    <property type="entry name" value="P-loop_NTPase"/>
</dbReference>
<keyword evidence="3" id="KW-1185">Reference proteome</keyword>
<gene>
    <name evidence="2" type="ORF">G0Q06_11940</name>
</gene>
<evidence type="ECO:0000313" key="2">
    <source>
        <dbReference type="EMBL" id="NDV63166.1"/>
    </source>
</evidence>
<dbReference type="Proteomes" id="UP000478417">
    <property type="component" value="Unassembled WGS sequence"/>
</dbReference>
<proteinExistence type="predicted"/>
<dbReference type="Gene3D" id="3.40.50.300">
    <property type="entry name" value="P-loop containing nucleotide triphosphate hydrolases"/>
    <property type="match status" value="1"/>
</dbReference>
<reference evidence="2 3" key="1">
    <citation type="submission" date="2020-02" db="EMBL/GenBank/DDBJ databases">
        <title>Albibacoteraceae fam. nov., the first described family within the subdivision 4 Verrucomicrobia.</title>
        <authorList>
            <person name="Xi F."/>
        </authorList>
    </citation>
    <scope>NUCLEOTIDE SEQUENCE [LARGE SCALE GENOMIC DNA]</scope>
    <source>
        <strain evidence="2 3">CK1056</strain>
    </source>
</reference>
<dbReference type="AlphaFoldDB" id="A0A6B2M490"/>
<keyword evidence="1" id="KW-1133">Transmembrane helix</keyword>
<dbReference type="Pfam" id="PF13469">
    <property type="entry name" value="Sulfotransfer_3"/>
    <property type="match status" value="1"/>
</dbReference>
<dbReference type="EMBL" id="JAAGNX010000003">
    <property type="protein sequence ID" value="NDV63166.1"/>
    <property type="molecule type" value="Genomic_DNA"/>
</dbReference>
<organism evidence="2 3">
    <name type="scientific">Oceanipulchritudo coccoides</name>
    <dbReference type="NCBI Taxonomy" id="2706888"/>
    <lineage>
        <taxon>Bacteria</taxon>
        <taxon>Pseudomonadati</taxon>
        <taxon>Verrucomicrobiota</taxon>
        <taxon>Opitutia</taxon>
        <taxon>Puniceicoccales</taxon>
        <taxon>Oceanipulchritudinaceae</taxon>
        <taxon>Oceanipulchritudo</taxon>
    </lineage>
</organism>
<name>A0A6B2M490_9BACT</name>
<evidence type="ECO:0000256" key="1">
    <source>
        <dbReference type="SAM" id="Phobius"/>
    </source>
</evidence>
<dbReference type="RefSeq" id="WP_163966307.1">
    <property type="nucleotide sequence ID" value="NZ_JAAGNX010000003.1"/>
</dbReference>
<keyword evidence="2" id="KW-0808">Transferase</keyword>
<feature type="transmembrane region" description="Helical" evidence="1">
    <location>
        <begin position="35"/>
        <end position="58"/>
    </location>
</feature>
<protein>
    <submittedName>
        <fullName evidence="2">Sulfotransferase</fullName>
    </submittedName>
</protein>